<dbReference type="GO" id="GO:0005737">
    <property type="term" value="C:cytoplasm"/>
    <property type="evidence" value="ECO:0007669"/>
    <property type="project" value="TreeGrafter"/>
</dbReference>
<evidence type="ECO:0000256" key="5">
    <source>
        <dbReference type="ARBA" id="ARBA00023204"/>
    </source>
</evidence>
<dbReference type="EMBL" id="FNDU01000008">
    <property type="protein sequence ID" value="SDI52761.1"/>
    <property type="molecule type" value="Genomic_DNA"/>
</dbReference>
<dbReference type="InterPro" id="IPR051912">
    <property type="entry name" value="Alkylbase_DNA_Glycosylase/TA"/>
</dbReference>
<dbReference type="Gene3D" id="1.10.340.30">
    <property type="entry name" value="Hypothetical protein, domain 2"/>
    <property type="match status" value="1"/>
</dbReference>
<evidence type="ECO:0000313" key="8">
    <source>
        <dbReference type="Proteomes" id="UP000199017"/>
    </source>
</evidence>
<dbReference type="GO" id="GO:0043916">
    <property type="term" value="F:DNA-7-methylguanine glycosylase activity"/>
    <property type="evidence" value="ECO:0007669"/>
    <property type="project" value="TreeGrafter"/>
</dbReference>
<keyword evidence="8" id="KW-1185">Reference proteome</keyword>
<gene>
    <name evidence="7" type="ORF">SAMN05216352_108221</name>
</gene>
<dbReference type="Pfam" id="PF00730">
    <property type="entry name" value="HhH-GPD"/>
    <property type="match status" value="1"/>
</dbReference>
<dbReference type="AlphaFoldDB" id="A0A1G8LAV6"/>
<evidence type="ECO:0000256" key="3">
    <source>
        <dbReference type="ARBA" id="ARBA00012000"/>
    </source>
</evidence>
<dbReference type="SUPFAM" id="SSF48150">
    <property type="entry name" value="DNA-glycosylase"/>
    <property type="match status" value="1"/>
</dbReference>
<evidence type="ECO:0000259" key="6">
    <source>
        <dbReference type="SMART" id="SM00478"/>
    </source>
</evidence>
<dbReference type="Proteomes" id="UP000199017">
    <property type="component" value="Unassembled WGS sequence"/>
</dbReference>
<organism evidence="7 8">
    <name type="scientific">Alteribacillus bidgolensis</name>
    <dbReference type="NCBI Taxonomy" id="930129"/>
    <lineage>
        <taxon>Bacteria</taxon>
        <taxon>Bacillati</taxon>
        <taxon>Bacillota</taxon>
        <taxon>Bacilli</taxon>
        <taxon>Bacillales</taxon>
        <taxon>Bacillaceae</taxon>
        <taxon>Alteribacillus</taxon>
    </lineage>
</organism>
<dbReference type="EC" id="3.2.2.21" evidence="3"/>
<dbReference type="GO" id="GO:0032131">
    <property type="term" value="F:alkylated DNA binding"/>
    <property type="evidence" value="ECO:0007669"/>
    <property type="project" value="TreeGrafter"/>
</dbReference>
<dbReference type="GO" id="GO:0008725">
    <property type="term" value="F:DNA-3-methyladenine glycosylase activity"/>
    <property type="evidence" value="ECO:0007669"/>
    <property type="project" value="TreeGrafter"/>
</dbReference>
<keyword evidence="4" id="KW-0227">DNA damage</keyword>
<evidence type="ECO:0000256" key="2">
    <source>
        <dbReference type="ARBA" id="ARBA00010817"/>
    </source>
</evidence>
<accession>A0A1G8LAV6</accession>
<dbReference type="InterPro" id="IPR011257">
    <property type="entry name" value="DNA_glycosylase"/>
</dbReference>
<comment type="similarity">
    <text evidence="2">Belongs to the alkylbase DNA glycosidase AlkA family.</text>
</comment>
<reference evidence="7 8" key="1">
    <citation type="submission" date="2016-10" db="EMBL/GenBank/DDBJ databases">
        <authorList>
            <person name="de Groot N.N."/>
        </authorList>
    </citation>
    <scope>NUCLEOTIDE SEQUENCE [LARGE SCALE GENOMIC DNA]</scope>
    <source>
        <strain evidence="8">P4B,CCM 7963,CECT 7998,DSM 25260,IBRC-M 10614,KCTC 13821</strain>
    </source>
</reference>
<comment type="catalytic activity">
    <reaction evidence="1">
        <text>Hydrolysis of alkylated DNA, releasing 3-methyladenine, 3-methylguanine, 7-methylguanine and 7-methyladenine.</text>
        <dbReference type="EC" id="3.2.2.21"/>
    </reaction>
</comment>
<evidence type="ECO:0000313" key="7">
    <source>
        <dbReference type="EMBL" id="SDI52761.1"/>
    </source>
</evidence>
<dbReference type="PANTHER" id="PTHR43003">
    <property type="entry name" value="DNA-3-METHYLADENINE GLYCOSYLASE"/>
    <property type="match status" value="1"/>
</dbReference>
<evidence type="ECO:0000256" key="1">
    <source>
        <dbReference type="ARBA" id="ARBA00000086"/>
    </source>
</evidence>
<dbReference type="OrthoDB" id="9785929at2"/>
<dbReference type="GO" id="GO:0032993">
    <property type="term" value="C:protein-DNA complex"/>
    <property type="evidence" value="ECO:0007669"/>
    <property type="project" value="TreeGrafter"/>
</dbReference>
<dbReference type="Gene3D" id="1.10.1670.40">
    <property type="match status" value="1"/>
</dbReference>
<sequence>MWKIEKELKNLYNYKLLLKRMKGDPLLSISESLESIRIPVQDGGIKEGVLLQFSDTSSAVKAELFGEKVRKDAAFYQVNRIFLWERSLHKIFDHFSTTDLAPLFKCFAGVPLALDFELYGCLMKTIIHQQLNMKFAYTLTTRFVQTYGEQVDGAWFYPAPEKVAALTTFDLQQLQFSKRKAEYVIDTSKLIEKNNLNLNNLIYKRDEEIIQELTSIRGIGPWTAQCFLLFGLGRENLLPAGDIGIQNGLKKLWGRDHKPSVEEIKERGKQWSPYASYAAFYIWLSTEFPEYCLF</sequence>
<keyword evidence="5" id="KW-0234">DNA repair</keyword>
<dbReference type="GO" id="GO:0006285">
    <property type="term" value="P:base-excision repair, AP site formation"/>
    <property type="evidence" value="ECO:0007669"/>
    <property type="project" value="TreeGrafter"/>
</dbReference>
<dbReference type="GO" id="GO:0006307">
    <property type="term" value="P:DNA alkylation repair"/>
    <property type="evidence" value="ECO:0007669"/>
    <property type="project" value="TreeGrafter"/>
</dbReference>
<protein>
    <recommendedName>
        <fullName evidence="3">DNA-3-methyladenine glycosylase II</fullName>
        <ecNumber evidence="3">3.2.2.21</ecNumber>
    </recommendedName>
</protein>
<dbReference type="RefSeq" id="WP_091586166.1">
    <property type="nucleotide sequence ID" value="NZ_FNDU01000008.1"/>
</dbReference>
<evidence type="ECO:0000256" key="4">
    <source>
        <dbReference type="ARBA" id="ARBA00022763"/>
    </source>
</evidence>
<dbReference type="SMART" id="SM00478">
    <property type="entry name" value="ENDO3c"/>
    <property type="match status" value="1"/>
</dbReference>
<dbReference type="PANTHER" id="PTHR43003:SF5">
    <property type="entry name" value="DNA-3-METHYLADENINE GLYCOSYLASE"/>
    <property type="match status" value="1"/>
</dbReference>
<name>A0A1G8LAV6_9BACI</name>
<proteinExistence type="inferred from homology"/>
<dbReference type="STRING" id="930129.SAMN05216352_108221"/>
<dbReference type="CDD" id="cd00056">
    <property type="entry name" value="ENDO3c"/>
    <property type="match status" value="1"/>
</dbReference>
<dbReference type="FunFam" id="1.10.340.30:FF:000004">
    <property type="entry name" value="DNA-3-methyladenine glycosylase II"/>
    <property type="match status" value="1"/>
</dbReference>
<dbReference type="InterPro" id="IPR003265">
    <property type="entry name" value="HhH-GPD_domain"/>
</dbReference>
<feature type="domain" description="HhH-GPD" evidence="6">
    <location>
        <begin position="127"/>
        <end position="287"/>
    </location>
</feature>